<dbReference type="SMR" id="Q8S3U4"/>
<evidence type="ECO:0000256" key="13">
    <source>
        <dbReference type="ARBA" id="ARBA00023324"/>
    </source>
</evidence>
<feature type="binding site" evidence="16">
    <location>
        <position position="247"/>
    </location>
    <ligand>
        <name>Ca(2+)</name>
        <dbReference type="ChEBI" id="CHEBI:29108"/>
        <label>2</label>
    </ligand>
</feature>
<dbReference type="GO" id="GO:0046872">
    <property type="term" value="F:metal ion binding"/>
    <property type="evidence" value="ECO:0007669"/>
    <property type="project" value="UniProtKB-UniRule"/>
</dbReference>
<feature type="disulfide bond" evidence="18">
    <location>
        <begin position="33"/>
        <end position="113"/>
    </location>
</feature>
<evidence type="ECO:0000256" key="1">
    <source>
        <dbReference type="ARBA" id="ARBA00000189"/>
    </source>
</evidence>
<feature type="chain" id="PRO_5005144561" description="Peroxidase" evidence="19">
    <location>
        <begin position="23"/>
        <end position="364"/>
    </location>
</feature>
<evidence type="ECO:0000256" key="18">
    <source>
        <dbReference type="PIRSR" id="PIRSR600823-5"/>
    </source>
</evidence>
<dbReference type="PeroxiBase" id="329">
    <property type="entry name" value="FcPrx01"/>
</dbReference>
<organism evidence="21">
    <name type="scientific">Ficus carica</name>
    <name type="common">Common fig</name>
    <dbReference type="NCBI Taxonomy" id="3494"/>
    <lineage>
        <taxon>Eukaryota</taxon>
        <taxon>Viridiplantae</taxon>
        <taxon>Streptophyta</taxon>
        <taxon>Embryophyta</taxon>
        <taxon>Tracheophyta</taxon>
        <taxon>Spermatophyta</taxon>
        <taxon>Magnoliopsida</taxon>
        <taxon>eudicotyledons</taxon>
        <taxon>Gunneridae</taxon>
        <taxon>Pentapetalae</taxon>
        <taxon>rosids</taxon>
        <taxon>fabids</taxon>
        <taxon>Rosales</taxon>
        <taxon>Moraceae</taxon>
        <taxon>Ficeae</taxon>
        <taxon>Ficus</taxon>
    </lineage>
</organism>
<dbReference type="EMBL" id="AF479623">
    <property type="protein sequence ID" value="AAL85344.1"/>
    <property type="molecule type" value="mRNA"/>
</dbReference>
<feature type="binding site" evidence="16">
    <location>
        <position position="65"/>
    </location>
    <ligand>
        <name>Ca(2+)</name>
        <dbReference type="ChEBI" id="CHEBI:29108"/>
        <label>1</label>
    </ligand>
</feature>
<feature type="active site" description="Proton acceptor" evidence="14">
    <location>
        <position position="64"/>
    </location>
</feature>
<feature type="binding site" evidence="16">
    <location>
        <position position="252"/>
    </location>
    <ligand>
        <name>Ca(2+)</name>
        <dbReference type="ChEBI" id="CHEBI:29108"/>
        <label>2</label>
    </ligand>
</feature>
<dbReference type="InterPro" id="IPR010255">
    <property type="entry name" value="Haem_peroxidase_sf"/>
</dbReference>
<sequence>MAFSHHLLVTLFFSAFVVGGYAQLTPTFYDDTCPNVTSIVRGVIEGALQTDPRIAASLIRLHFHDCFVIGCDGSLLLDNSDTIVSEKEALGNNNSVRGFNVVDDIKTALENACPGVVSCADILAIAAEESVWLSGGTSWPVPSGRRDSLIANRTLANEVLPSPFLTLDQLKANFLDNQGLNSTDLVALSGAHTFGRAQCQFFSRRLYNFNDTGSPDPTLNTTLLETLRKICPEGGNGSVITDLDQTTPDAFDNKYFSNLEVEYGILQTDQVLFSTSGADTTAIVNRFSADQNAFFDSFVASMIKMGNIRVLTGNERKIRSNCRRGIGDISGVSSGRFGCEVFRGLFYNKITWEKVRPDQGHEYK</sequence>
<keyword evidence="7 16" id="KW-0479">Metal-binding</keyword>
<dbReference type="SUPFAM" id="SSF48113">
    <property type="entry name" value="Heme-dependent peroxidases"/>
    <property type="match status" value="1"/>
</dbReference>
<evidence type="ECO:0000256" key="3">
    <source>
        <dbReference type="ARBA" id="ARBA00006873"/>
    </source>
</evidence>
<feature type="domain" description="Plant heme peroxidase family profile" evidence="20">
    <location>
        <begin position="23"/>
        <end position="326"/>
    </location>
</feature>
<dbReference type="Pfam" id="PF00141">
    <property type="entry name" value="peroxidase"/>
    <property type="match status" value="1"/>
</dbReference>
<dbReference type="AlphaFoldDB" id="Q8S3U4"/>
<keyword evidence="8 16" id="KW-0106">Calcium</keyword>
<feature type="site" description="Transition state stabilizer" evidence="17">
    <location>
        <position position="60"/>
    </location>
</feature>
<evidence type="ECO:0000259" key="20">
    <source>
        <dbReference type="PROSITE" id="PS50873"/>
    </source>
</evidence>
<dbReference type="GO" id="GO:0005576">
    <property type="term" value="C:extracellular region"/>
    <property type="evidence" value="ECO:0007669"/>
    <property type="project" value="UniProtKB-SubCell"/>
</dbReference>
<dbReference type="PROSITE" id="PS00436">
    <property type="entry name" value="PEROXIDASE_2"/>
    <property type="match status" value="1"/>
</dbReference>
<evidence type="ECO:0000256" key="6">
    <source>
        <dbReference type="ARBA" id="ARBA00022617"/>
    </source>
</evidence>
<dbReference type="Gene3D" id="1.10.420.10">
    <property type="entry name" value="Peroxidase, domain 2"/>
    <property type="match status" value="1"/>
</dbReference>
<dbReference type="PRINTS" id="PR00461">
    <property type="entry name" value="PLPEROXIDASE"/>
</dbReference>
<keyword evidence="5 19" id="KW-0575">Peroxidase</keyword>
<evidence type="ECO:0000256" key="14">
    <source>
        <dbReference type="PIRSR" id="PIRSR600823-1"/>
    </source>
</evidence>
<dbReference type="FunFam" id="1.10.420.10:FF:000001">
    <property type="entry name" value="Peroxidase"/>
    <property type="match status" value="1"/>
</dbReference>
<evidence type="ECO:0000256" key="9">
    <source>
        <dbReference type="ARBA" id="ARBA00023002"/>
    </source>
</evidence>
<name>Q8S3U4_FICCA</name>
<dbReference type="PANTHER" id="PTHR31388">
    <property type="entry name" value="PEROXIDASE 72-RELATED"/>
    <property type="match status" value="1"/>
</dbReference>
<dbReference type="PRINTS" id="PR00458">
    <property type="entry name" value="PEROXIDASE"/>
</dbReference>
<dbReference type="CDD" id="cd00693">
    <property type="entry name" value="secretory_peroxidase"/>
    <property type="match status" value="1"/>
</dbReference>
<feature type="disulfide bond" evidence="18">
    <location>
        <begin position="199"/>
        <end position="231"/>
    </location>
</feature>
<keyword evidence="10 16" id="KW-0408">Iron</keyword>
<proteinExistence type="evidence at transcript level"/>
<feature type="binding site" evidence="15">
    <location>
        <position position="161"/>
    </location>
    <ligand>
        <name>substrate</name>
    </ligand>
</feature>
<keyword evidence="12" id="KW-0325">Glycoprotein</keyword>
<dbReference type="InterPro" id="IPR033905">
    <property type="entry name" value="Secretory_peroxidase"/>
</dbReference>
<dbReference type="InterPro" id="IPR000823">
    <property type="entry name" value="Peroxidase_pln"/>
</dbReference>
<dbReference type="GO" id="GO:0020037">
    <property type="term" value="F:heme binding"/>
    <property type="evidence" value="ECO:0007669"/>
    <property type="project" value="UniProtKB-UniRule"/>
</dbReference>
<evidence type="ECO:0000256" key="19">
    <source>
        <dbReference type="RuleBase" id="RU362060"/>
    </source>
</evidence>
<evidence type="ECO:0000256" key="8">
    <source>
        <dbReference type="ARBA" id="ARBA00022837"/>
    </source>
</evidence>
<comment type="similarity">
    <text evidence="19">Belongs to the peroxidase family. Classical plant (class III) peroxidase subfamily.</text>
</comment>
<feature type="signal peptide" evidence="19">
    <location>
        <begin position="1"/>
        <end position="22"/>
    </location>
</feature>
<dbReference type="GO" id="GO:0006979">
    <property type="term" value="P:response to oxidative stress"/>
    <property type="evidence" value="ECO:0007669"/>
    <property type="project" value="UniProtKB-UniRule"/>
</dbReference>
<dbReference type="PROSITE" id="PS50873">
    <property type="entry name" value="PEROXIDASE_4"/>
    <property type="match status" value="1"/>
</dbReference>
<evidence type="ECO:0000256" key="4">
    <source>
        <dbReference type="ARBA" id="ARBA00012313"/>
    </source>
</evidence>
<dbReference type="PANTHER" id="PTHR31388:SF270">
    <property type="entry name" value="PEROXIDASE 22-RELATED"/>
    <property type="match status" value="1"/>
</dbReference>
<comment type="function">
    <text evidence="2">Removal of H(2)O(2), oxidation of toxic reductants, biosynthesis and degradation of lignin, suberization, auxin catabolism, response to environmental stresses such as wounding, pathogen attack and oxidative stress. These functions might be dependent on each isozyme/isoform in each plant tissue.</text>
</comment>
<evidence type="ECO:0000256" key="10">
    <source>
        <dbReference type="ARBA" id="ARBA00023004"/>
    </source>
</evidence>
<feature type="binding site" evidence="16">
    <location>
        <position position="70"/>
    </location>
    <ligand>
        <name>Ca(2+)</name>
        <dbReference type="ChEBI" id="CHEBI:29108"/>
        <label>1</label>
    </ligand>
</feature>
<feature type="binding site" description="axial binding residue" evidence="16">
    <location>
        <position position="192"/>
    </location>
    <ligand>
        <name>heme b</name>
        <dbReference type="ChEBI" id="CHEBI:60344"/>
    </ligand>
    <ligandPart>
        <name>Fe</name>
        <dbReference type="ChEBI" id="CHEBI:18248"/>
    </ligandPart>
</feature>
<dbReference type="InterPro" id="IPR002016">
    <property type="entry name" value="Haem_peroxidase"/>
</dbReference>
<feature type="binding site" evidence="16">
    <location>
        <position position="86"/>
    </location>
    <ligand>
        <name>Ca(2+)</name>
        <dbReference type="ChEBI" id="CHEBI:29108"/>
        <label>1</label>
    </ligand>
</feature>
<comment type="similarity">
    <text evidence="3">Belongs to the peroxidase family. Ascorbate peroxidase subfamily.</text>
</comment>
<feature type="binding site" evidence="16">
    <location>
        <position position="72"/>
    </location>
    <ligand>
        <name>Ca(2+)</name>
        <dbReference type="ChEBI" id="CHEBI:29108"/>
        <label>1</label>
    </ligand>
</feature>
<feature type="disulfide bond" evidence="18">
    <location>
        <begin position="66"/>
        <end position="71"/>
    </location>
</feature>
<reference evidence="21" key="1">
    <citation type="journal article" date="2003" name="Plant Cell Physiol.">
        <title>Isolation of stress-related genes of rubber particles and latex in fig tree (Ficus carica) and their expressions by abiotic stress or plant hormone treatments.</title>
        <authorList>
            <person name="Kim J.S."/>
            <person name="Kim Y.O."/>
            <person name="Ryu H.J."/>
            <person name="Kwak Y.S."/>
            <person name="Lee J.Y."/>
            <person name="Kang H."/>
        </authorList>
    </citation>
    <scope>NUCLEOTIDE SEQUENCE</scope>
</reference>
<dbReference type="EC" id="1.11.1.7" evidence="4 19"/>
<evidence type="ECO:0000256" key="5">
    <source>
        <dbReference type="ARBA" id="ARBA00022559"/>
    </source>
</evidence>
<accession>Q8S3U4</accession>
<keyword evidence="19" id="KW-0732">Signal</keyword>
<keyword evidence="11 18" id="KW-1015">Disulfide bond</keyword>
<protein>
    <recommendedName>
        <fullName evidence="4 19">Peroxidase</fullName>
        <ecNumber evidence="4 19">1.11.1.7</ecNumber>
    </recommendedName>
</protein>
<evidence type="ECO:0000256" key="15">
    <source>
        <dbReference type="PIRSR" id="PIRSR600823-2"/>
    </source>
</evidence>
<comment type="subcellular location">
    <subcellularLocation>
        <location evidence="19">Secreted</location>
    </subcellularLocation>
</comment>
<comment type="cofactor">
    <cofactor evidence="16 19">
        <name>heme b</name>
        <dbReference type="ChEBI" id="CHEBI:60344"/>
    </cofactor>
    <text evidence="16 19">Binds 1 heme b (iron(II)-protoporphyrin IX) group per subunit.</text>
</comment>
<feature type="binding site" evidence="16">
    <location>
        <position position="193"/>
    </location>
    <ligand>
        <name>Ca(2+)</name>
        <dbReference type="ChEBI" id="CHEBI:29108"/>
        <label>2</label>
    </ligand>
</feature>
<comment type="catalytic activity">
    <reaction evidence="1 19">
        <text>2 a phenolic donor + H2O2 = 2 a phenolic radical donor + 2 H2O</text>
        <dbReference type="Rhea" id="RHEA:56136"/>
        <dbReference type="ChEBI" id="CHEBI:15377"/>
        <dbReference type="ChEBI" id="CHEBI:16240"/>
        <dbReference type="ChEBI" id="CHEBI:139520"/>
        <dbReference type="ChEBI" id="CHEBI:139521"/>
        <dbReference type="EC" id="1.11.1.7"/>
    </reaction>
</comment>
<dbReference type="InterPro" id="IPR019793">
    <property type="entry name" value="Peroxidases_heam-ligand_BS"/>
</dbReference>
<evidence type="ECO:0000256" key="7">
    <source>
        <dbReference type="ARBA" id="ARBA00022723"/>
    </source>
</evidence>
<evidence type="ECO:0000256" key="17">
    <source>
        <dbReference type="PIRSR" id="PIRSR600823-4"/>
    </source>
</evidence>
<feature type="disulfide bond" evidence="18">
    <location>
        <begin position="119"/>
        <end position="322"/>
    </location>
</feature>
<evidence type="ECO:0000256" key="2">
    <source>
        <dbReference type="ARBA" id="ARBA00002322"/>
    </source>
</evidence>
<keyword evidence="19" id="KW-0964">Secreted</keyword>
<keyword evidence="13 19" id="KW-0376">Hydrogen peroxide</keyword>
<dbReference type="GO" id="GO:0042744">
    <property type="term" value="P:hydrogen peroxide catabolic process"/>
    <property type="evidence" value="ECO:0007669"/>
    <property type="project" value="UniProtKB-KW"/>
</dbReference>
<dbReference type="InterPro" id="IPR019794">
    <property type="entry name" value="Peroxidases_AS"/>
</dbReference>
<keyword evidence="6 19" id="KW-0349">Heme</keyword>
<evidence type="ECO:0000256" key="16">
    <source>
        <dbReference type="PIRSR" id="PIRSR600823-3"/>
    </source>
</evidence>
<feature type="binding site" evidence="16">
    <location>
        <position position="244"/>
    </location>
    <ligand>
        <name>Ca(2+)</name>
        <dbReference type="ChEBI" id="CHEBI:29108"/>
        <label>2</label>
    </ligand>
</feature>
<evidence type="ECO:0000256" key="11">
    <source>
        <dbReference type="ARBA" id="ARBA00023157"/>
    </source>
</evidence>
<dbReference type="Gene3D" id="1.10.520.10">
    <property type="match status" value="1"/>
</dbReference>
<feature type="binding site" evidence="16">
    <location>
        <position position="74"/>
    </location>
    <ligand>
        <name>Ca(2+)</name>
        <dbReference type="ChEBI" id="CHEBI:29108"/>
        <label>1</label>
    </ligand>
</feature>
<comment type="cofactor">
    <cofactor evidence="16 19">
        <name>Ca(2+)</name>
        <dbReference type="ChEBI" id="CHEBI:29108"/>
    </cofactor>
    <text evidence="16 19">Binds 2 calcium ions per subunit.</text>
</comment>
<dbReference type="FunFam" id="1.10.520.10:FF:000001">
    <property type="entry name" value="Peroxidase"/>
    <property type="match status" value="1"/>
</dbReference>
<keyword evidence="9 19" id="KW-0560">Oxidoreductase</keyword>
<evidence type="ECO:0000256" key="12">
    <source>
        <dbReference type="ARBA" id="ARBA00023180"/>
    </source>
</evidence>
<dbReference type="PROSITE" id="PS00435">
    <property type="entry name" value="PEROXIDASE_1"/>
    <property type="match status" value="1"/>
</dbReference>
<dbReference type="GO" id="GO:0140825">
    <property type="term" value="F:lactoperoxidase activity"/>
    <property type="evidence" value="ECO:0007669"/>
    <property type="project" value="UniProtKB-EC"/>
</dbReference>
<evidence type="ECO:0000313" key="21">
    <source>
        <dbReference type="EMBL" id="AAL85344.1"/>
    </source>
</evidence>
<feature type="binding site" evidence="16">
    <location>
        <position position="68"/>
    </location>
    <ligand>
        <name>Ca(2+)</name>
        <dbReference type="ChEBI" id="CHEBI:29108"/>
        <label>1</label>
    </ligand>
</feature>